<dbReference type="PANTHER" id="PTHR42755">
    <property type="entry name" value="3-DEOXY-MANNO-OCTULOSONATE CYTIDYLYLTRANSFERASE"/>
    <property type="match status" value="1"/>
</dbReference>
<organism evidence="12 13">
    <name type="scientific">Litoreibacter roseus</name>
    <dbReference type="NCBI Taxonomy" id="2601869"/>
    <lineage>
        <taxon>Bacteria</taxon>
        <taxon>Pseudomonadati</taxon>
        <taxon>Pseudomonadota</taxon>
        <taxon>Alphaproteobacteria</taxon>
        <taxon>Rhodobacterales</taxon>
        <taxon>Roseobacteraceae</taxon>
        <taxon>Litoreibacter</taxon>
    </lineage>
</organism>
<evidence type="ECO:0000256" key="9">
    <source>
        <dbReference type="PIRSR" id="PIRSR639901-2"/>
    </source>
</evidence>
<accession>A0A6N6JLF4</accession>
<dbReference type="Gene3D" id="3.40.50.11720">
    <property type="entry name" value="3-Deoxy-D-manno-octulosonic-acid transferase, N-terminal domain"/>
    <property type="match status" value="1"/>
</dbReference>
<keyword evidence="10" id="KW-0472">Membrane</keyword>
<dbReference type="PANTHER" id="PTHR42755:SF1">
    <property type="entry name" value="3-DEOXY-D-MANNO-OCTULOSONIC ACID TRANSFERASE, MITOCHONDRIAL-RELATED"/>
    <property type="match status" value="1"/>
</dbReference>
<feature type="domain" description="3-deoxy-D-manno-octulosonic-acid transferase N-terminal" evidence="11">
    <location>
        <begin position="38"/>
        <end position="213"/>
    </location>
</feature>
<dbReference type="UniPathway" id="UPA00958"/>
<keyword evidence="10" id="KW-0448">Lipopolysaccharide biosynthesis</keyword>
<name>A0A6N6JLF4_9RHOB</name>
<dbReference type="GO" id="GO:0009245">
    <property type="term" value="P:lipid A biosynthetic process"/>
    <property type="evidence" value="ECO:0007669"/>
    <property type="project" value="TreeGrafter"/>
</dbReference>
<comment type="subcellular location">
    <subcellularLocation>
        <location evidence="10">Cell membrane</location>
    </subcellularLocation>
</comment>
<dbReference type="Gene3D" id="3.40.50.2000">
    <property type="entry name" value="Glycogen Phosphorylase B"/>
    <property type="match status" value="1"/>
</dbReference>
<dbReference type="EMBL" id="BLJE01000004">
    <property type="protein sequence ID" value="GFE66249.1"/>
    <property type="molecule type" value="Genomic_DNA"/>
</dbReference>
<evidence type="ECO:0000256" key="5">
    <source>
        <dbReference type="ARBA" id="ARBA00022679"/>
    </source>
</evidence>
<evidence type="ECO:0000256" key="2">
    <source>
        <dbReference type="ARBA" id="ARBA00004713"/>
    </source>
</evidence>
<keyword evidence="13" id="KW-1185">Reference proteome</keyword>
<proteinExistence type="inferred from homology"/>
<dbReference type="GO" id="GO:0009244">
    <property type="term" value="P:lipopolysaccharide core region biosynthetic process"/>
    <property type="evidence" value="ECO:0007669"/>
    <property type="project" value="UniProtKB-UniRule"/>
</dbReference>
<dbReference type="Proteomes" id="UP000436822">
    <property type="component" value="Unassembled WGS sequence"/>
</dbReference>
<dbReference type="GO" id="GO:0043842">
    <property type="term" value="F:Kdo transferase activity"/>
    <property type="evidence" value="ECO:0007669"/>
    <property type="project" value="UniProtKB-EC"/>
</dbReference>
<comment type="catalytic activity">
    <reaction evidence="7 10">
        <text>lipid IVA (E. coli) + CMP-3-deoxy-beta-D-manno-octulosonate = alpha-Kdo-(2-&gt;6)-lipid IVA (E. coli) + CMP + H(+)</text>
        <dbReference type="Rhea" id="RHEA:28066"/>
        <dbReference type="ChEBI" id="CHEBI:15378"/>
        <dbReference type="ChEBI" id="CHEBI:58603"/>
        <dbReference type="ChEBI" id="CHEBI:60364"/>
        <dbReference type="ChEBI" id="CHEBI:60377"/>
        <dbReference type="ChEBI" id="CHEBI:85987"/>
        <dbReference type="EC" id="2.4.99.12"/>
    </reaction>
</comment>
<evidence type="ECO:0000313" key="12">
    <source>
        <dbReference type="EMBL" id="GFE66249.1"/>
    </source>
</evidence>
<feature type="active site" description="Proton acceptor" evidence="8">
    <location>
        <position position="65"/>
    </location>
</feature>
<comment type="similarity">
    <text evidence="10">Belongs to the glycosyltransferase group 1 family.</text>
</comment>
<evidence type="ECO:0000259" key="11">
    <source>
        <dbReference type="Pfam" id="PF04413"/>
    </source>
</evidence>
<comment type="pathway">
    <text evidence="2 10">Bacterial outer membrane biogenesis; LPS core biosynthesis.</text>
</comment>
<dbReference type="InterPro" id="IPR007507">
    <property type="entry name" value="Glycos_transf_N"/>
</dbReference>
<feature type="site" description="Transition state stabilizer" evidence="9">
    <location>
        <position position="213"/>
    </location>
</feature>
<evidence type="ECO:0000256" key="7">
    <source>
        <dbReference type="ARBA" id="ARBA00049183"/>
    </source>
</evidence>
<dbReference type="Pfam" id="PF04413">
    <property type="entry name" value="Glycos_transf_N"/>
    <property type="match status" value="1"/>
</dbReference>
<dbReference type="EC" id="2.4.99.12" evidence="3 10"/>
<evidence type="ECO:0000256" key="6">
    <source>
        <dbReference type="ARBA" id="ARBA00031445"/>
    </source>
</evidence>
<gene>
    <name evidence="12" type="primary">kdtA</name>
    <name evidence="12" type="ORF">KIN_33230</name>
</gene>
<evidence type="ECO:0000256" key="4">
    <source>
        <dbReference type="ARBA" id="ARBA00019077"/>
    </source>
</evidence>
<feature type="site" description="Transition state stabilizer" evidence="9">
    <location>
        <position position="135"/>
    </location>
</feature>
<evidence type="ECO:0000313" key="13">
    <source>
        <dbReference type="Proteomes" id="UP000436822"/>
    </source>
</evidence>
<dbReference type="RefSeq" id="WP_159809121.1">
    <property type="nucleotide sequence ID" value="NZ_BLJE01000004.1"/>
</dbReference>
<reference evidence="12 13" key="1">
    <citation type="submission" date="2019-12" db="EMBL/GenBank/DDBJ databases">
        <title>Litoreibacter badius sp. nov., a novel bacteriochlorophyll a-containing bacterium in the genus Litoreibacter.</title>
        <authorList>
            <person name="Kanamuro M."/>
            <person name="Takabe Y."/>
            <person name="Mori K."/>
            <person name="Takaichi S."/>
            <person name="Hanada S."/>
        </authorList>
    </citation>
    <scope>NUCLEOTIDE SEQUENCE [LARGE SCALE GENOMIC DNA]</scope>
    <source>
        <strain evidence="12 13">K6</strain>
    </source>
</reference>
<evidence type="ECO:0000256" key="3">
    <source>
        <dbReference type="ARBA" id="ARBA00012621"/>
    </source>
</evidence>
<evidence type="ECO:0000256" key="10">
    <source>
        <dbReference type="RuleBase" id="RU365103"/>
    </source>
</evidence>
<keyword evidence="10" id="KW-1003">Cell membrane</keyword>
<evidence type="ECO:0000256" key="8">
    <source>
        <dbReference type="PIRSR" id="PIRSR639901-1"/>
    </source>
</evidence>
<dbReference type="InterPro" id="IPR038107">
    <property type="entry name" value="Glycos_transf_N_sf"/>
</dbReference>
<dbReference type="OrthoDB" id="9789797at2"/>
<protein>
    <recommendedName>
        <fullName evidence="4 10">3-deoxy-D-manno-octulosonic acid transferase</fullName>
        <shortName evidence="10">Kdo transferase</shortName>
        <ecNumber evidence="3 10">2.4.99.12</ecNumber>
    </recommendedName>
    <alternativeName>
        <fullName evidence="6 10">Lipid IV(A) 3-deoxy-D-manno-octulosonic acid transferase</fullName>
    </alternativeName>
</protein>
<dbReference type="AlphaFoldDB" id="A0A6N6JLF4"/>
<dbReference type="SUPFAM" id="SSF53756">
    <property type="entry name" value="UDP-Glycosyltransferase/glycogen phosphorylase"/>
    <property type="match status" value="1"/>
</dbReference>
<dbReference type="InterPro" id="IPR039901">
    <property type="entry name" value="Kdotransferase"/>
</dbReference>
<evidence type="ECO:0000256" key="1">
    <source>
        <dbReference type="ARBA" id="ARBA00003394"/>
    </source>
</evidence>
<keyword evidence="5 10" id="KW-0808">Transferase</keyword>
<sequence>MPVSPVLATYLTVSRFLVRFADRTLKRRLQAGKEDPDRINERRGIAERARPDGQLLWFHAASVGESLSVLDLIEMILDDRPDLNVLITTGTRTSAELLEKRITDQTIHQFVPLDARAFVVRFLDHWKPDIAVFTESELWPTLICQTHKRRIPMVLLNARMSSKSFKRWRWFRGAARGVLGCFSYILAQDKVTKSHLVSLGIKSGAVEVTGSLKESGGALPHDERERADIAESLKTRPVWLAASTHEGEESAAADAHRIARRRSPRLLLIIAPRHPDRGPEIAAALRADGWSVGLRSAGESPDENIDIYVADTLGEMGLWYRIAPVSFVGGSLAEIGGHNPFEPAALGSAIVHGPHISSAAEAYERLSDAGAARQAANARELGDIIVELQEPHETAAMAHAAWEATTSGAEAIERARALLLDLLTRTESK</sequence>
<comment type="function">
    <text evidence="1 10">Involved in lipopolysaccharide (LPS) biosynthesis. Catalyzes the transfer of 3-deoxy-D-manno-octulosonate (Kdo) residue(s) from CMP-Kdo to lipid IV(A), the tetraacyldisaccharide-1,4'-bisphosphate precursor of lipid A.</text>
</comment>
<comment type="caution">
    <text evidence="12">The sequence shown here is derived from an EMBL/GenBank/DDBJ whole genome shotgun (WGS) entry which is preliminary data.</text>
</comment>
<dbReference type="GO" id="GO:0005886">
    <property type="term" value="C:plasma membrane"/>
    <property type="evidence" value="ECO:0007669"/>
    <property type="project" value="UniProtKB-SubCell"/>
</dbReference>